<dbReference type="Pfam" id="PF03446">
    <property type="entry name" value="NAD_binding_2"/>
    <property type="match status" value="1"/>
</dbReference>
<dbReference type="Proteomes" id="UP000191285">
    <property type="component" value="Unassembled WGS sequence"/>
</dbReference>
<name>A0A1V6TZ15_9EURO</name>
<keyword evidence="2" id="KW-0560">Oxidoreductase</keyword>
<comment type="similarity">
    <text evidence="1">Belongs to the HIBADH-related family. NP60 subfamily.</text>
</comment>
<dbReference type="InterPro" id="IPR006115">
    <property type="entry name" value="6PGDH_NADP-bd"/>
</dbReference>
<proteinExistence type="inferred from homology"/>
<dbReference type="Gene3D" id="1.10.1040.10">
    <property type="entry name" value="N-(1-d-carboxylethyl)-l-norvaline Dehydrogenase, domain 2"/>
    <property type="match status" value="1"/>
</dbReference>
<dbReference type="InterPro" id="IPR015815">
    <property type="entry name" value="HIBADH-related"/>
</dbReference>
<reference evidence="6" key="1">
    <citation type="journal article" date="2017" name="Nat. Microbiol.">
        <title>Global analysis of biosynthetic gene clusters reveals vast potential of secondary metabolite production in Penicillium species.</title>
        <authorList>
            <person name="Nielsen J.C."/>
            <person name="Grijseels S."/>
            <person name="Prigent S."/>
            <person name="Ji B."/>
            <person name="Dainat J."/>
            <person name="Nielsen K.F."/>
            <person name="Frisvad J.C."/>
            <person name="Workman M."/>
            <person name="Nielsen J."/>
        </authorList>
    </citation>
    <scope>NUCLEOTIDE SEQUENCE [LARGE SCALE GENOMIC DNA]</scope>
    <source>
        <strain evidence="6">IBT 24891</strain>
    </source>
</reference>
<dbReference type="InterPro" id="IPR051265">
    <property type="entry name" value="HIBADH-related_NP60_sf"/>
</dbReference>
<dbReference type="AlphaFoldDB" id="A0A1V6TZ15"/>
<dbReference type="InterPro" id="IPR013328">
    <property type="entry name" value="6PGD_dom2"/>
</dbReference>
<dbReference type="Gene3D" id="3.40.50.720">
    <property type="entry name" value="NAD(P)-binding Rossmann-like Domain"/>
    <property type="match status" value="1"/>
</dbReference>
<dbReference type="PANTHER" id="PTHR43580">
    <property type="entry name" value="OXIDOREDUCTASE GLYR1-RELATED"/>
    <property type="match status" value="1"/>
</dbReference>
<protein>
    <recommendedName>
        <fullName evidence="4">6-phosphogluconate dehydrogenase NADP-binding domain-containing protein</fullName>
    </recommendedName>
</protein>
<dbReference type="PANTHER" id="PTHR43580:SF3">
    <property type="entry name" value="6-PHOSPHOGLUCONATE DEHYDROGENASE FAMILY PROTEIN (AFU_ORTHOLOGUE AFUA_2G11600)"/>
    <property type="match status" value="1"/>
</dbReference>
<dbReference type="InterPro" id="IPR036291">
    <property type="entry name" value="NAD(P)-bd_dom_sf"/>
</dbReference>
<sequence>MSGTRVAWIGLGNIGRGMSTNIAQKGPQSSLILFNRTTSRATSHAETLNGRATVASSLTEAVQNADVIFTCVGDDPAIDAITTAILADQSADLSTKTFIDCSTVHPDTSRRTEAAYAARGASFVACPVFGAPNMADAGQLIVVPAGKQSSIAKAKPFFEGVTAKSTIDLSDGTGEDIDVGKASTLKVLGNTFILNTVGVLAETVVAAESTGLGVGPLKQWLDLFAPGPFAKYADRMITGDYYQRDEPLFAVDLARKDLRHASSLAKEGGQRMRNVEVTDSFLQDVKEEKGEKGDIAGVYGAARKAAGMKYENQDEK</sequence>
<evidence type="ECO:0000256" key="1">
    <source>
        <dbReference type="ARBA" id="ARBA00007598"/>
    </source>
</evidence>
<dbReference type="SUPFAM" id="SSF48179">
    <property type="entry name" value="6-phosphogluconate dehydrogenase C-terminal domain-like"/>
    <property type="match status" value="1"/>
</dbReference>
<keyword evidence="6" id="KW-1185">Reference proteome</keyword>
<organism evidence="5 6">
    <name type="scientific">Penicillium steckii</name>
    <dbReference type="NCBI Taxonomy" id="303698"/>
    <lineage>
        <taxon>Eukaryota</taxon>
        <taxon>Fungi</taxon>
        <taxon>Dikarya</taxon>
        <taxon>Ascomycota</taxon>
        <taxon>Pezizomycotina</taxon>
        <taxon>Eurotiomycetes</taxon>
        <taxon>Eurotiomycetidae</taxon>
        <taxon>Eurotiales</taxon>
        <taxon>Aspergillaceae</taxon>
        <taxon>Penicillium</taxon>
    </lineage>
</organism>
<dbReference type="OrthoDB" id="435038at2759"/>
<comment type="caution">
    <text evidence="5">The sequence shown here is derived from an EMBL/GenBank/DDBJ whole genome shotgun (WGS) entry which is preliminary data.</text>
</comment>
<gene>
    <name evidence="5" type="ORF">PENSTE_c001G03647</name>
</gene>
<dbReference type="GO" id="GO:0016491">
    <property type="term" value="F:oxidoreductase activity"/>
    <property type="evidence" value="ECO:0007669"/>
    <property type="project" value="UniProtKB-KW"/>
</dbReference>
<dbReference type="GO" id="GO:0050661">
    <property type="term" value="F:NADP binding"/>
    <property type="evidence" value="ECO:0007669"/>
    <property type="project" value="InterPro"/>
</dbReference>
<dbReference type="InterPro" id="IPR008927">
    <property type="entry name" value="6-PGluconate_DH-like_C_sf"/>
</dbReference>
<dbReference type="PIRSF" id="PIRSF000103">
    <property type="entry name" value="HIBADH"/>
    <property type="match status" value="1"/>
</dbReference>
<evidence type="ECO:0000313" key="6">
    <source>
        <dbReference type="Proteomes" id="UP000191285"/>
    </source>
</evidence>
<dbReference type="STRING" id="303698.A0A1V6TZ15"/>
<feature type="domain" description="6-phosphogluconate dehydrogenase NADP-binding" evidence="4">
    <location>
        <begin position="6"/>
        <end position="165"/>
    </location>
</feature>
<accession>A0A1V6TZ15</accession>
<evidence type="ECO:0000256" key="3">
    <source>
        <dbReference type="PIRSR" id="PIRSR000103-1"/>
    </source>
</evidence>
<feature type="active site" evidence="3">
    <location>
        <position position="186"/>
    </location>
</feature>
<evidence type="ECO:0000256" key="2">
    <source>
        <dbReference type="ARBA" id="ARBA00023002"/>
    </source>
</evidence>
<evidence type="ECO:0000259" key="4">
    <source>
        <dbReference type="Pfam" id="PF03446"/>
    </source>
</evidence>
<evidence type="ECO:0000313" key="5">
    <source>
        <dbReference type="EMBL" id="OQE31565.1"/>
    </source>
</evidence>
<dbReference type="SUPFAM" id="SSF51735">
    <property type="entry name" value="NAD(P)-binding Rossmann-fold domains"/>
    <property type="match status" value="1"/>
</dbReference>
<dbReference type="EMBL" id="MLKD01000001">
    <property type="protein sequence ID" value="OQE31565.1"/>
    <property type="molecule type" value="Genomic_DNA"/>
</dbReference>